<dbReference type="PANTHER" id="PTHR21721:SF26">
    <property type="entry name" value="DUF753 DOMAIN-CONTAINING PROTEIN-RELATED"/>
    <property type="match status" value="1"/>
</dbReference>
<organism evidence="3 4">
    <name type="scientific">Drosophila guanche</name>
    <name type="common">Fruit fly</name>
    <dbReference type="NCBI Taxonomy" id="7266"/>
    <lineage>
        <taxon>Eukaryota</taxon>
        <taxon>Metazoa</taxon>
        <taxon>Ecdysozoa</taxon>
        <taxon>Arthropoda</taxon>
        <taxon>Hexapoda</taxon>
        <taxon>Insecta</taxon>
        <taxon>Pterygota</taxon>
        <taxon>Neoptera</taxon>
        <taxon>Endopterygota</taxon>
        <taxon>Diptera</taxon>
        <taxon>Brachycera</taxon>
        <taxon>Muscomorpha</taxon>
        <taxon>Ephydroidea</taxon>
        <taxon>Drosophilidae</taxon>
        <taxon>Drosophila</taxon>
        <taxon>Sophophora</taxon>
    </lineage>
</organism>
<reference evidence="4" key="1">
    <citation type="submission" date="2018-01" db="EMBL/GenBank/DDBJ databases">
        <authorList>
            <person name="Alioto T."/>
            <person name="Alioto T."/>
        </authorList>
    </citation>
    <scope>NUCLEOTIDE SEQUENCE [LARGE SCALE GENOMIC DNA]</scope>
</reference>
<dbReference type="SUPFAM" id="SSF57302">
    <property type="entry name" value="Snake toxin-like"/>
    <property type="match status" value="1"/>
</dbReference>
<dbReference type="Proteomes" id="UP000268350">
    <property type="component" value="Unassembled WGS sequence"/>
</dbReference>
<dbReference type="InterPro" id="IPR008472">
    <property type="entry name" value="DUF753"/>
</dbReference>
<feature type="domain" description="DUF753" evidence="2">
    <location>
        <begin position="26"/>
        <end position="94"/>
    </location>
</feature>
<dbReference type="EMBL" id="OUUW01000001">
    <property type="protein sequence ID" value="SPP75408.1"/>
    <property type="molecule type" value="Genomic_DNA"/>
</dbReference>
<protein>
    <recommendedName>
        <fullName evidence="2">DUF753 domain-containing protein</fullName>
    </recommendedName>
</protein>
<dbReference type="OrthoDB" id="7943935at2759"/>
<dbReference type="OMA" id="NTAISCH"/>
<dbReference type="PANTHER" id="PTHR21721">
    <property type="entry name" value="GH09876P-RELATED"/>
    <property type="match status" value="1"/>
</dbReference>
<evidence type="ECO:0000313" key="3">
    <source>
        <dbReference type="EMBL" id="SPP75408.1"/>
    </source>
</evidence>
<evidence type="ECO:0000259" key="2">
    <source>
        <dbReference type="Pfam" id="PF05444"/>
    </source>
</evidence>
<dbReference type="STRING" id="7266.A0A3B0JWF2"/>
<feature type="domain" description="DUF753" evidence="2">
    <location>
        <begin position="129"/>
        <end position="197"/>
    </location>
</feature>
<feature type="signal peptide" evidence="1">
    <location>
        <begin position="1"/>
        <end position="21"/>
    </location>
</feature>
<accession>A0A3B0JWF2</accession>
<dbReference type="InterPro" id="IPR045860">
    <property type="entry name" value="Snake_toxin-like_sf"/>
</dbReference>
<evidence type="ECO:0000256" key="1">
    <source>
        <dbReference type="SAM" id="SignalP"/>
    </source>
</evidence>
<gene>
    <name evidence="3" type="ORF">DGUA_6G003210</name>
</gene>
<evidence type="ECO:0000313" key="4">
    <source>
        <dbReference type="Proteomes" id="UP000268350"/>
    </source>
</evidence>
<keyword evidence="1" id="KW-0732">Signal</keyword>
<name>A0A3B0JWF2_DROGU</name>
<keyword evidence="4" id="KW-1185">Reference proteome</keyword>
<proteinExistence type="predicted"/>
<sequence>MKDTAILITLALVCLAGHAAGNSILTCHSCEGAQCQRSSLHKEQKCVDSLDYCVTVFAEAEVLFKGCSLEIPNALRARSPDSHSIHKCNTDRCNTVGSAKHACIQCDSSKVMAAGIMSLGTFLNLLYSVKDSNCDQNAAALEAARCAAPTAPNSYCYVKTSGSTTLRGCATTESDQQSCLGDANCLLCSPGDIWNCNAVNISATTTLGNRFTRFLR</sequence>
<feature type="chain" id="PRO_5017269728" description="DUF753 domain-containing protein" evidence="1">
    <location>
        <begin position="22"/>
        <end position="216"/>
    </location>
</feature>
<dbReference type="Pfam" id="PF05444">
    <property type="entry name" value="DUF753"/>
    <property type="match status" value="2"/>
</dbReference>
<dbReference type="AlphaFoldDB" id="A0A3B0JWF2"/>